<proteinExistence type="predicted"/>
<dbReference type="Gene3D" id="1.10.472.10">
    <property type="entry name" value="Cyclin-like"/>
    <property type="match status" value="1"/>
</dbReference>
<comment type="caution">
    <text evidence="1">The sequence shown here is derived from an EMBL/GenBank/DDBJ whole genome shotgun (WGS) entry which is preliminary data.</text>
</comment>
<gene>
    <name evidence="1" type="ORF">V5O48_007241</name>
</gene>
<dbReference type="EMBL" id="JBAHYK010000374">
    <property type="protein sequence ID" value="KAL0574710.1"/>
    <property type="molecule type" value="Genomic_DNA"/>
</dbReference>
<evidence type="ECO:0000313" key="1">
    <source>
        <dbReference type="EMBL" id="KAL0574710.1"/>
    </source>
</evidence>
<evidence type="ECO:0008006" key="3">
    <source>
        <dbReference type="Google" id="ProtNLM"/>
    </source>
</evidence>
<name>A0ABR3FH83_9AGAR</name>
<reference evidence="1 2" key="1">
    <citation type="submission" date="2024-02" db="EMBL/GenBank/DDBJ databases">
        <title>A draft genome for the cacao thread blight pathogen Marasmius crinis-equi.</title>
        <authorList>
            <person name="Cohen S.P."/>
            <person name="Baruah I.K."/>
            <person name="Amoako-Attah I."/>
            <person name="Bukari Y."/>
            <person name="Meinhardt L.W."/>
            <person name="Bailey B.A."/>
        </authorList>
    </citation>
    <scope>NUCLEOTIDE SEQUENCE [LARGE SCALE GENOMIC DNA]</scope>
    <source>
        <strain evidence="1 2">GH-76</strain>
    </source>
</reference>
<keyword evidence="2" id="KW-1185">Reference proteome</keyword>
<organism evidence="1 2">
    <name type="scientific">Marasmius crinis-equi</name>
    <dbReference type="NCBI Taxonomy" id="585013"/>
    <lineage>
        <taxon>Eukaryota</taxon>
        <taxon>Fungi</taxon>
        <taxon>Dikarya</taxon>
        <taxon>Basidiomycota</taxon>
        <taxon>Agaricomycotina</taxon>
        <taxon>Agaricomycetes</taxon>
        <taxon>Agaricomycetidae</taxon>
        <taxon>Agaricales</taxon>
        <taxon>Marasmiineae</taxon>
        <taxon>Marasmiaceae</taxon>
        <taxon>Marasmius</taxon>
    </lineage>
</organism>
<sequence>MPLLDLNRESEDGTRTEIGEVDGLQNVLAASTVAGEGDDSRLAPENLAKWIQQVLIERLATRCVVIDGDEKGSRAYRKRLLKWVMRVLRVFRPTNHVVFMGLLYFGRMAEASPSSRFCTAAKRLVWAKRMFMMAIHLAFVWLDDIPWYLETIAGWMQLSYEDVLHLQIDALRLLRYDLSVSSEAWKEALLFFRGYARTNGCQLDYAFRGQEIDWLRLGDSGVLVDDERTSIT</sequence>
<evidence type="ECO:0000313" key="2">
    <source>
        <dbReference type="Proteomes" id="UP001465976"/>
    </source>
</evidence>
<protein>
    <recommendedName>
        <fullName evidence="3">Cyclin N-terminal domain-containing protein</fullName>
    </recommendedName>
</protein>
<accession>A0ABR3FH83</accession>
<dbReference type="Proteomes" id="UP001465976">
    <property type="component" value="Unassembled WGS sequence"/>
</dbReference>